<keyword evidence="7" id="KW-0862">Zinc</keyword>
<evidence type="ECO:0000259" key="11">
    <source>
        <dbReference type="PROSITE" id="PS50089"/>
    </source>
</evidence>
<dbReference type="PANTHER" id="PTHR45626">
    <property type="entry name" value="TRANSCRIPTION TERMINATION FACTOR 2-RELATED"/>
    <property type="match status" value="1"/>
</dbReference>
<dbReference type="PROSITE" id="PS50089">
    <property type="entry name" value="ZF_RING_2"/>
    <property type="match status" value="1"/>
</dbReference>
<dbReference type="Pfam" id="PF00176">
    <property type="entry name" value="SNF2-rel_dom"/>
    <property type="match status" value="1"/>
</dbReference>
<dbReference type="Gene3D" id="3.40.50.300">
    <property type="entry name" value="P-loop containing nucleotide triphosphate hydrolases"/>
    <property type="match status" value="2"/>
</dbReference>
<dbReference type="CDD" id="cd18008">
    <property type="entry name" value="DEXDc_SHPRH-like"/>
    <property type="match status" value="1"/>
</dbReference>
<evidence type="ECO:0000256" key="1">
    <source>
        <dbReference type="ARBA" id="ARBA00007025"/>
    </source>
</evidence>
<dbReference type="RefSeq" id="XP_033522420.1">
    <property type="nucleotide sequence ID" value="XM_033669706.1"/>
</dbReference>
<dbReference type="InterPro" id="IPR001841">
    <property type="entry name" value="Znf_RING"/>
</dbReference>
<dbReference type="GeneID" id="54410138"/>
<evidence type="ECO:0000256" key="7">
    <source>
        <dbReference type="ARBA" id="ARBA00022833"/>
    </source>
</evidence>
<evidence type="ECO:0000256" key="6">
    <source>
        <dbReference type="ARBA" id="ARBA00022806"/>
    </source>
</evidence>
<evidence type="ECO:0000256" key="5">
    <source>
        <dbReference type="ARBA" id="ARBA00022801"/>
    </source>
</evidence>
<evidence type="ECO:0000259" key="12">
    <source>
        <dbReference type="PROSITE" id="PS51192"/>
    </source>
</evidence>
<dbReference type="InterPro" id="IPR038718">
    <property type="entry name" value="SNF2-like_sf"/>
</dbReference>
<dbReference type="InterPro" id="IPR017907">
    <property type="entry name" value="Znf_RING_CS"/>
</dbReference>
<protein>
    <recommendedName>
        <fullName evidence="16">SWI/SNF family DNA-dependent ATPase Ris1</fullName>
    </recommendedName>
</protein>
<feature type="compositionally biased region" description="Acidic residues" evidence="10">
    <location>
        <begin position="726"/>
        <end position="752"/>
    </location>
</feature>
<keyword evidence="4 9" id="KW-0863">Zinc-finger</keyword>
<keyword evidence="6" id="KW-0347">Helicase</keyword>
<evidence type="ECO:0000313" key="15">
    <source>
        <dbReference type="Proteomes" id="UP000799771"/>
    </source>
</evidence>
<feature type="domain" description="Helicase C-terminal" evidence="13">
    <location>
        <begin position="843"/>
        <end position="1004"/>
    </location>
</feature>
<accession>A0A6A6ABF2</accession>
<dbReference type="EMBL" id="ML977509">
    <property type="protein sequence ID" value="KAF2128031.1"/>
    <property type="molecule type" value="Genomic_DNA"/>
</dbReference>
<dbReference type="SUPFAM" id="SSF52540">
    <property type="entry name" value="P-loop containing nucleoside triphosphate hydrolases"/>
    <property type="match status" value="2"/>
</dbReference>
<dbReference type="GO" id="GO:0016787">
    <property type="term" value="F:hydrolase activity"/>
    <property type="evidence" value="ECO:0007669"/>
    <property type="project" value="UniProtKB-KW"/>
</dbReference>
<dbReference type="InterPro" id="IPR049730">
    <property type="entry name" value="SNF2/RAD54-like_C"/>
</dbReference>
<dbReference type="CDD" id="cd18793">
    <property type="entry name" value="SF2_C_SNF"/>
    <property type="match status" value="1"/>
</dbReference>
<evidence type="ECO:0000256" key="3">
    <source>
        <dbReference type="ARBA" id="ARBA00022741"/>
    </source>
</evidence>
<feature type="compositionally biased region" description="Basic residues" evidence="10">
    <location>
        <begin position="782"/>
        <end position="800"/>
    </location>
</feature>
<evidence type="ECO:0000259" key="13">
    <source>
        <dbReference type="PROSITE" id="PS51194"/>
    </source>
</evidence>
<feature type="region of interest" description="Disordered" evidence="10">
    <location>
        <begin position="726"/>
        <end position="802"/>
    </location>
</feature>
<dbReference type="InterPro" id="IPR000330">
    <property type="entry name" value="SNF2_N"/>
</dbReference>
<dbReference type="FunFam" id="3.40.50.300:FF:002380">
    <property type="entry name" value="SWI/SNF family DNA-dependent ATPase, putative"/>
    <property type="match status" value="1"/>
</dbReference>
<feature type="compositionally biased region" description="Polar residues" evidence="10">
    <location>
        <begin position="42"/>
        <end position="63"/>
    </location>
</feature>
<dbReference type="GO" id="GO:0005634">
    <property type="term" value="C:nucleus"/>
    <property type="evidence" value="ECO:0007669"/>
    <property type="project" value="TreeGrafter"/>
</dbReference>
<evidence type="ECO:0000313" key="14">
    <source>
        <dbReference type="EMBL" id="KAF2128031.1"/>
    </source>
</evidence>
<dbReference type="CDD" id="cd16449">
    <property type="entry name" value="RING-HC"/>
    <property type="match status" value="1"/>
</dbReference>
<keyword evidence="15" id="KW-1185">Reference proteome</keyword>
<feature type="compositionally biased region" description="Polar residues" evidence="10">
    <location>
        <begin position="80"/>
        <end position="97"/>
    </location>
</feature>
<keyword evidence="2" id="KW-0479">Metal-binding</keyword>
<dbReference type="GO" id="GO:0008094">
    <property type="term" value="F:ATP-dependent activity, acting on DNA"/>
    <property type="evidence" value="ECO:0007669"/>
    <property type="project" value="TreeGrafter"/>
</dbReference>
<evidence type="ECO:0000256" key="4">
    <source>
        <dbReference type="ARBA" id="ARBA00022771"/>
    </source>
</evidence>
<dbReference type="InterPro" id="IPR001650">
    <property type="entry name" value="Helicase_C-like"/>
</dbReference>
<dbReference type="Gene3D" id="3.40.50.10810">
    <property type="entry name" value="Tandem AAA-ATPase domain"/>
    <property type="match status" value="1"/>
</dbReference>
<dbReference type="GO" id="GO:0004386">
    <property type="term" value="F:helicase activity"/>
    <property type="evidence" value="ECO:0007669"/>
    <property type="project" value="UniProtKB-KW"/>
</dbReference>
<dbReference type="PROSITE" id="PS00518">
    <property type="entry name" value="ZF_RING_1"/>
    <property type="match status" value="1"/>
</dbReference>
<reference evidence="14" key="1">
    <citation type="journal article" date="2020" name="Stud. Mycol.">
        <title>101 Dothideomycetes genomes: a test case for predicting lifestyles and emergence of pathogens.</title>
        <authorList>
            <person name="Haridas S."/>
            <person name="Albert R."/>
            <person name="Binder M."/>
            <person name="Bloem J."/>
            <person name="Labutti K."/>
            <person name="Salamov A."/>
            <person name="Andreopoulos B."/>
            <person name="Baker S."/>
            <person name="Barry K."/>
            <person name="Bills G."/>
            <person name="Bluhm B."/>
            <person name="Cannon C."/>
            <person name="Castanera R."/>
            <person name="Culley D."/>
            <person name="Daum C."/>
            <person name="Ezra D."/>
            <person name="Gonzalez J."/>
            <person name="Henrissat B."/>
            <person name="Kuo A."/>
            <person name="Liang C."/>
            <person name="Lipzen A."/>
            <person name="Lutzoni F."/>
            <person name="Magnuson J."/>
            <person name="Mondo S."/>
            <person name="Nolan M."/>
            <person name="Ohm R."/>
            <person name="Pangilinan J."/>
            <person name="Park H.-J."/>
            <person name="Ramirez L."/>
            <person name="Alfaro M."/>
            <person name="Sun H."/>
            <person name="Tritt A."/>
            <person name="Yoshinaga Y."/>
            <person name="Zwiers L.-H."/>
            <person name="Turgeon B."/>
            <person name="Goodwin S."/>
            <person name="Spatafora J."/>
            <person name="Crous P."/>
            <person name="Grigoriev I."/>
        </authorList>
    </citation>
    <scope>NUCLEOTIDE SEQUENCE</scope>
    <source>
        <strain evidence="14">CBS 119687</strain>
    </source>
</reference>
<evidence type="ECO:0000256" key="10">
    <source>
        <dbReference type="SAM" id="MobiDB-lite"/>
    </source>
</evidence>
<dbReference type="InterPro" id="IPR050628">
    <property type="entry name" value="SNF2_RAD54_helicase_TF"/>
</dbReference>
<sequence length="1008" mass="113252">MSHNDLSRQMYENMLQTEYQNRASARRNEHPTVAGPSGSYMYHNNSMNSAAVGSPASTGSSTLSRKRSLGPADYPEPKRTSNVPSPLTPGTPNSIHVNTPLVARDMGGSENRWASYAAQQPSLPSRPQQATYPHTVVDLTISDPPTPDPFPELVDAYQPYGNTLTNVFDQDWMPLDEFAQFLMTPSPNDFGYGFHQQGSRISTPAMQLNSQANIPAYTVRNVPYLPSFQGPGGDSDSEDYGDFPMTVDDARSIDTLLENIQNHGDDEDPQRREQTPRIMSSTLKEYQKIGLGWLLKMESGNTKGGILADEMGLGKTVQALSLICANPSKDPLRKTTLIIAPVGLMRQWEKEIERHVRPEHRLSVYLYHGKGKNAEFSKLKQYDVVLTTFGILTSEWKQKESMKEKMAAEAEQRDNGFTRRSKEKLALLGRECMWYRIIIDEAHNIKNRNAKASKAANELMATHRLCMTGTPLMNSAEELYSLLRFLKTPGYTDWYKFNREIAKPMKSNQHATRVKAMQRVQIIVKSVMLRRQKTTKVDGQVICTIPPKHTTVDNVVFSEDESELYKALQTKSQVQLNKYLEAGTMSHNYAAVLVLLLRLRQACCHPHLIKDLSQPATEGIAEVDLLSRAGELREDVVVRLKDSESFECPVCLEADPNPTIIIPCGHTVCGECVQKLIDTARSNNEDGRNAKCPHCRGELQPKVITDYKHFCKVFCPEKLSVDDLMDDADLDAGGDSDVEDEDEDDEDDDDADEHGNLADFVVPDDADGESGFVDADDAVPAPKRKTKARGKGKGKGKAPAKPKMTLAQLKKESLRNKAAKKKYLRRLQKTWVPSAKTEKTLELLDQINRNDPTEKTLIFSQFTSFLDLLEVPLAQKKIHYQRYDGSMNMDERAEAVNQFMDNPNENVMLVSIKAGNSGLNLWKASQVILLDPFWNPYIEEQAVDRAHRMPQPREVTVHRILVPETVEDRICELQETKRELVGNALDENASKSLARLDVRQLKHLFGMG</sequence>
<feature type="domain" description="Helicase ATP-binding" evidence="12">
    <location>
        <begin position="296"/>
        <end position="489"/>
    </location>
</feature>
<dbReference type="GO" id="GO:0005737">
    <property type="term" value="C:cytoplasm"/>
    <property type="evidence" value="ECO:0007669"/>
    <property type="project" value="TreeGrafter"/>
</dbReference>
<evidence type="ECO:0008006" key="16">
    <source>
        <dbReference type="Google" id="ProtNLM"/>
    </source>
</evidence>
<dbReference type="Proteomes" id="UP000799771">
    <property type="component" value="Unassembled WGS sequence"/>
</dbReference>
<dbReference type="InterPro" id="IPR027417">
    <property type="entry name" value="P-loop_NTPase"/>
</dbReference>
<proteinExistence type="inferred from homology"/>
<comment type="similarity">
    <text evidence="1">Belongs to the SNF2/RAD54 helicase family.</text>
</comment>
<dbReference type="SUPFAM" id="SSF57850">
    <property type="entry name" value="RING/U-box"/>
    <property type="match status" value="1"/>
</dbReference>
<feature type="region of interest" description="Disordered" evidence="10">
    <location>
        <begin position="22"/>
        <end position="99"/>
    </location>
</feature>
<dbReference type="GO" id="GO:0008270">
    <property type="term" value="F:zinc ion binding"/>
    <property type="evidence" value="ECO:0007669"/>
    <property type="project" value="UniProtKB-KW"/>
</dbReference>
<dbReference type="SMART" id="SM00487">
    <property type="entry name" value="DEXDc"/>
    <property type="match status" value="1"/>
</dbReference>
<dbReference type="PROSITE" id="PS51194">
    <property type="entry name" value="HELICASE_CTER"/>
    <property type="match status" value="1"/>
</dbReference>
<keyword evidence="3" id="KW-0547">Nucleotide-binding</keyword>
<dbReference type="AlphaFoldDB" id="A0A6A6ABF2"/>
<gene>
    <name evidence="14" type="ORF">P153DRAFT_376928</name>
</gene>
<dbReference type="Pfam" id="PF13920">
    <property type="entry name" value="zf-C3HC4_3"/>
    <property type="match status" value="1"/>
</dbReference>
<dbReference type="InterPro" id="IPR013083">
    <property type="entry name" value="Znf_RING/FYVE/PHD"/>
</dbReference>
<dbReference type="PANTHER" id="PTHR45626:SF16">
    <property type="entry name" value="ATP-DEPENDENT HELICASE ULS1"/>
    <property type="match status" value="1"/>
</dbReference>
<dbReference type="PROSITE" id="PS51192">
    <property type="entry name" value="HELICASE_ATP_BIND_1"/>
    <property type="match status" value="1"/>
</dbReference>
<evidence type="ECO:0000256" key="9">
    <source>
        <dbReference type="PROSITE-ProRule" id="PRU00175"/>
    </source>
</evidence>
<organism evidence="14 15">
    <name type="scientific">Dothidotthia symphoricarpi CBS 119687</name>
    <dbReference type="NCBI Taxonomy" id="1392245"/>
    <lineage>
        <taxon>Eukaryota</taxon>
        <taxon>Fungi</taxon>
        <taxon>Dikarya</taxon>
        <taxon>Ascomycota</taxon>
        <taxon>Pezizomycotina</taxon>
        <taxon>Dothideomycetes</taxon>
        <taxon>Pleosporomycetidae</taxon>
        <taxon>Pleosporales</taxon>
        <taxon>Dothidotthiaceae</taxon>
        <taxon>Dothidotthia</taxon>
    </lineage>
</organism>
<dbReference type="InterPro" id="IPR014001">
    <property type="entry name" value="Helicase_ATP-bd"/>
</dbReference>
<dbReference type="GO" id="GO:0000724">
    <property type="term" value="P:double-strand break repair via homologous recombination"/>
    <property type="evidence" value="ECO:0007669"/>
    <property type="project" value="TreeGrafter"/>
</dbReference>
<dbReference type="OrthoDB" id="423559at2759"/>
<feature type="domain" description="RING-type" evidence="11">
    <location>
        <begin position="648"/>
        <end position="696"/>
    </location>
</feature>
<evidence type="ECO:0000256" key="8">
    <source>
        <dbReference type="ARBA" id="ARBA00022840"/>
    </source>
</evidence>
<dbReference type="SMART" id="SM00184">
    <property type="entry name" value="RING"/>
    <property type="match status" value="1"/>
</dbReference>
<dbReference type="GO" id="GO:0005524">
    <property type="term" value="F:ATP binding"/>
    <property type="evidence" value="ECO:0007669"/>
    <property type="project" value="UniProtKB-KW"/>
</dbReference>
<keyword evidence="8" id="KW-0067">ATP-binding</keyword>
<dbReference type="Pfam" id="PF00271">
    <property type="entry name" value="Helicase_C"/>
    <property type="match status" value="1"/>
</dbReference>
<name>A0A6A6ABF2_9PLEO</name>
<dbReference type="Gene3D" id="3.30.40.10">
    <property type="entry name" value="Zinc/RING finger domain, C3HC4 (zinc finger)"/>
    <property type="match status" value="1"/>
</dbReference>
<dbReference type="SMART" id="SM00490">
    <property type="entry name" value="HELICc"/>
    <property type="match status" value="1"/>
</dbReference>
<evidence type="ECO:0000256" key="2">
    <source>
        <dbReference type="ARBA" id="ARBA00022723"/>
    </source>
</evidence>
<keyword evidence="5" id="KW-0378">Hydrolase</keyword>